<feature type="transmembrane region" description="Helical" evidence="1">
    <location>
        <begin position="61"/>
        <end position="80"/>
    </location>
</feature>
<feature type="transmembrane region" description="Helical" evidence="1">
    <location>
        <begin position="107"/>
        <end position="126"/>
    </location>
</feature>
<dbReference type="InterPro" id="IPR021354">
    <property type="entry name" value="DUF2975"/>
</dbReference>
<accession>A0A1G4T2B6</accession>
<dbReference type="EMBL" id="FMTS01000006">
    <property type="protein sequence ID" value="SCW74669.1"/>
    <property type="molecule type" value="Genomic_DNA"/>
</dbReference>
<reference evidence="3" key="1">
    <citation type="submission" date="2016-10" db="EMBL/GenBank/DDBJ databases">
        <authorList>
            <person name="Varghese N."/>
            <person name="Submissions S."/>
        </authorList>
    </citation>
    <scope>NUCLEOTIDE SEQUENCE [LARGE SCALE GENOMIC DNA]</scope>
    <source>
        <strain evidence="3">CGMCC 1.3431</strain>
    </source>
</reference>
<feature type="transmembrane region" description="Helical" evidence="1">
    <location>
        <begin position="20"/>
        <end position="41"/>
    </location>
</feature>
<keyword evidence="1" id="KW-0472">Membrane</keyword>
<dbReference type="STRING" id="260084.SAMN02927928_3070"/>
<feature type="transmembrane region" description="Helical" evidence="1">
    <location>
        <begin position="138"/>
        <end position="159"/>
    </location>
</feature>
<dbReference type="AlphaFoldDB" id="A0A1G4T2B6"/>
<evidence type="ECO:0000313" key="3">
    <source>
        <dbReference type="Proteomes" id="UP000199150"/>
    </source>
</evidence>
<gene>
    <name evidence="2" type="ORF">SAMN02927928_3070</name>
</gene>
<evidence type="ECO:0000313" key="2">
    <source>
        <dbReference type="EMBL" id="SCW74669.1"/>
    </source>
</evidence>
<sequence length="173" mass="19118">MRFLGPRSISSLLKTALDVVYYGLYSLIAVVVALSVCLLSVPNLAAEAVRRFNVDASLSAGSMAFMLMAFGASLAGYLLITHWTRQIFRTLSEGDVFHPDNTIRLRWIGFGLGALEVFGYLARGVASGVFHLHFEPIYGLRAVTTWFAVLVVFVLAEVFKEGARLRQEVDRTI</sequence>
<keyword evidence="3" id="KW-1185">Reference proteome</keyword>
<protein>
    <recommendedName>
        <fullName evidence="4">DUF2975 domain-containing protein</fullName>
    </recommendedName>
</protein>
<organism evidence="2 3">
    <name type="scientific">Asticcacaulis taihuensis</name>
    <dbReference type="NCBI Taxonomy" id="260084"/>
    <lineage>
        <taxon>Bacteria</taxon>
        <taxon>Pseudomonadati</taxon>
        <taxon>Pseudomonadota</taxon>
        <taxon>Alphaproteobacteria</taxon>
        <taxon>Caulobacterales</taxon>
        <taxon>Caulobacteraceae</taxon>
        <taxon>Asticcacaulis</taxon>
    </lineage>
</organism>
<evidence type="ECO:0008006" key="4">
    <source>
        <dbReference type="Google" id="ProtNLM"/>
    </source>
</evidence>
<keyword evidence="1" id="KW-0812">Transmembrane</keyword>
<name>A0A1G4T2B6_9CAUL</name>
<dbReference type="RefSeq" id="WP_090649794.1">
    <property type="nucleotide sequence ID" value="NZ_CBCRYE010000005.1"/>
</dbReference>
<dbReference type="OrthoDB" id="7349915at2"/>
<dbReference type="Proteomes" id="UP000199150">
    <property type="component" value="Unassembled WGS sequence"/>
</dbReference>
<dbReference type="Pfam" id="PF11188">
    <property type="entry name" value="DUF2975"/>
    <property type="match status" value="1"/>
</dbReference>
<evidence type="ECO:0000256" key="1">
    <source>
        <dbReference type="SAM" id="Phobius"/>
    </source>
</evidence>
<proteinExistence type="predicted"/>
<keyword evidence="1" id="KW-1133">Transmembrane helix</keyword>